<dbReference type="PANTHER" id="PTHR32059">
    <property type="entry name" value="RAB11-BINDING PROTEIN RELCH"/>
    <property type="match status" value="1"/>
</dbReference>
<dbReference type="GO" id="GO:0055037">
    <property type="term" value="C:recycling endosome"/>
    <property type="evidence" value="ECO:0007669"/>
    <property type="project" value="UniProtKB-SubCell"/>
</dbReference>
<keyword evidence="14" id="KW-1185">Reference proteome</keyword>
<gene>
    <name evidence="13" type="primary">RELCH</name>
</gene>
<dbReference type="FunFam" id="1.25.10.10:FF:000218">
    <property type="entry name" value="lisH domain and HEAT repeat-containing protein KIAA1468 homolog isoform X1"/>
    <property type="match status" value="1"/>
</dbReference>
<dbReference type="Ensembl" id="ENSPNAT00000080042.1">
    <property type="protein sequence ID" value="ENSPNAP00000078114.1"/>
    <property type="gene ID" value="ENSPNAG00000018652.2"/>
</dbReference>
<dbReference type="GeneTree" id="ENSGT00390000004385"/>
<feature type="region of interest" description="Disordered" evidence="12">
    <location>
        <begin position="166"/>
        <end position="200"/>
    </location>
</feature>
<feature type="compositionally biased region" description="Polar residues" evidence="12">
    <location>
        <begin position="127"/>
        <end position="137"/>
    </location>
</feature>
<keyword evidence="6" id="KW-0333">Golgi apparatus</keyword>
<feature type="compositionally biased region" description="Basic and acidic residues" evidence="12">
    <location>
        <begin position="168"/>
        <end position="193"/>
    </location>
</feature>
<comment type="subcellular location">
    <subcellularLocation>
        <location evidence="2">Golgi apparatus</location>
        <location evidence="2">trans-Golgi network</location>
    </subcellularLocation>
    <subcellularLocation>
        <location evidence="1">Recycling endosome</location>
    </subcellularLocation>
</comment>
<evidence type="ECO:0000256" key="6">
    <source>
        <dbReference type="ARBA" id="ARBA00023034"/>
    </source>
</evidence>
<dbReference type="InterPro" id="IPR040362">
    <property type="entry name" value="RELCH"/>
</dbReference>
<proteinExistence type="predicted"/>
<feature type="compositionally biased region" description="Basic and acidic residues" evidence="12">
    <location>
        <begin position="19"/>
        <end position="29"/>
    </location>
</feature>
<evidence type="ECO:0000256" key="4">
    <source>
        <dbReference type="ARBA" id="ARBA00022737"/>
    </source>
</evidence>
<dbReference type="InterPro" id="IPR006594">
    <property type="entry name" value="LisH"/>
</dbReference>
<dbReference type="PROSITE" id="PS50077">
    <property type="entry name" value="HEAT_REPEAT"/>
    <property type="match status" value="1"/>
</dbReference>
<reference evidence="13" key="2">
    <citation type="submission" date="2025-08" db="UniProtKB">
        <authorList>
            <consortium name="Ensembl"/>
        </authorList>
    </citation>
    <scope>IDENTIFICATION</scope>
</reference>
<organism evidence="13 14">
    <name type="scientific">Pygocentrus nattereri</name>
    <name type="common">Red-bellied piranha</name>
    <dbReference type="NCBI Taxonomy" id="42514"/>
    <lineage>
        <taxon>Eukaryota</taxon>
        <taxon>Metazoa</taxon>
        <taxon>Chordata</taxon>
        <taxon>Craniata</taxon>
        <taxon>Vertebrata</taxon>
        <taxon>Euteleostomi</taxon>
        <taxon>Actinopterygii</taxon>
        <taxon>Neopterygii</taxon>
        <taxon>Teleostei</taxon>
        <taxon>Ostariophysi</taxon>
        <taxon>Characiformes</taxon>
        <taxon>Characoidei</taxon>
        <taxon>Pygocentrus</taxon>
    </lineage>
</organism>
<reference evidence="13" key="3">
    <citation type="submission" date="2025-09" db="UniProtKB">
        <authorList>
            <consortium name="Ensembl"/>
        </authorList>
    </citation>
    <scope>IDENTIFICATION</scope>
</reference>
<evidence type="ECO:0000256" key="5">
    <source>
        <dbReference type="ARBA" id="ARBA00022753"/>
    </source>
</evidence>
<keyword evidence="5" id="KW-0967">Endosome</keyword>
<dbReference type="InterPro" id="IPR021133">
    <property type="entry name" value="HEAT_type_2"/>
</dbReference>
<dbReference type="Gene3D" id="1.25.10.10">
    <property type="entry name" value="Leucine-rich Repeat Variant"/>
    <property type="match status" value="2"/>
</dbReference>
<evidence type="ECO:0000256" key="11">
    <source>
        <dbReference type="SAM" id="Coils"/>
    </source>
</evidence>
<feature type="coiled-coil region" evidence="11">
    <location>
        <begin position="295"/>
        <end position="322"/>
    </location>
</feature>
<dbReference type="SUPFAM" id="SSF48371">
    <property type="entry name" value="ARM repeat"/>
    <property type="match status" value="1"/>
</dbReference>
<accession>A0AAR2LTP9</accession>
<dbReference type="AlphaFoldDB" id="A0AAR2LTP9"/>
<evidence type="ECO:0000256" key="2">
    <source>
        <dbReference type="ARBA" id="ARBA00004601"/>
    </source>
</evidence>
<keyword evidence="4" id="KW-0677">Repeat</keyword>
<dbReference type="PANTHER" id="PTHR32059:SF0">
    <property type="entry name" value="RAB11-BINDING PROTEIN RELCH"/>
    <property type="match status" value="1"/>
</dbReference>
<feature type="compositionally biased region" description="Polar residues" evidence="12">
    <location>
        <begin position="1"/>
        <end position="12"/>
    </location>
</feature>
<dbReference type="InterPro" id="IPR011989">
    <property type="entry name" value="ARM-like"/>
</dbReference>
<dbReference type="Proteomes" id="UP001501920">
    <property type="component" value="Chromosome 24"/>
</dbReference>
<dbReference type="FunFam" id="1.25.10.10:FF:000080">
    <property type="entry name" value="lisH domain and HEAT repeat-containing protein KIAA1468 homolog"/>
    <property type="match status" value="1"/>
</dbReference>
<protein>
    <recommendedName>
        <fullName evidence="9">LisH domain and HEAT repeat-containing protein KIAA1468</fullName>
    </recommendedName>
</protein>
<feature type="repeat" description="HEAT" evidence="10">
    <location>
        <begin position="842"/>
        <end position="880"/>
    </location>
</feature>
<evidence type="ECO:0000313" key="14">
    <source>
        <dbReference type="Proteomes" id="UP001501920"/>
    </source>
</evidence>
<evidence type="ECO:0000256" key="1">
    <source>
        <dbReference type="ARBA" id="ARBA00004172"/>
    </source>
</evidence>
<dbReference type="GO" id="GO:0032367">
    <property type="term" value="P:intracellular cholesterol transport"/>
    <property type="evidence" value="ECO:0007669"/>
    <property type="project" value="InterPro"/>
</dbReference>
<evidence type="ECO:0000256" key="10">
    <source>
        <dbReference type="PROSITE-ProRule" id="PRU00103"/>
    </source>
</evidence>
<dbReference type="PROSITE" id="PS50896">
    <property type="entry name" value="LISH"/>
    <property type="match status" value="1"/>
</dbReference>
<keyword evidence="8" id="KW-0445">Lipid transport</keyword>
<evidence type="ECO:0000256" key="3">
    <source>
        <dbReference type="ARBA" id="ARBA00022448"/>
    </source>
</evidence>
<feature type="region of interest" description="Disordered" evidence="12">
    <location>
        <begin position="1"/>
        <end position="59"/>
    </location>
</feature>
<dbReference type="InterPro" id="IPR016024">
    <property type="entry name" value="ARM-type_fold"/>
</dbReference>
<dbReference type="GO" id="GO:0005802">
    <property type="term" value="C:trans-Golgi network"/>
    <property type="evidence" value="ECO:0007669"/>
    <property type="project" value="InterPro"/>
</dbReference>
<evidence type="ECO:0000256" key="7">
    <source>
        <dbReference type="ARBA" id="ARBA00023054"/>
    </source>
</evidence>
<name>A0AAR2LTP9_PYGNA</name>
<evidence type="ECO:0000256" key="9">
    <source>
        <dbReference type="ARBA" id="ARBA00084053"/>
    </source>
</evidence>
<evidence type="ECO:0000256" key="12">
    <source>
        <dbReference type="SAM" id="MobiDB-lite"/>
    </source>
</evidence>
<sequence length="1054" mass="117142">MASGSVNPFNVSDSEEEAEPQRSDERSPGDEAPPGRSPGPFSPQADQEPGTLLLPNSRISPSADSVQALGIGGAAGLGGGGAEPRVSVDAIAAQLLRDQYILTALELHTELLEAGRELPRLRDYFSNPGNFERQSGTPPAGKEPGIGAGGALNRAGSISTLDSLDFTRYSDDGNRESDERVAECEIPSQERKNYKSSPEIQEPIRPLEKRALNFLVNEYLLKNEYKLSSITFSDENDDQDFELWDDVGLNIPKPPDLLQLYRNCGSSHPSHRETADAAVGVDTSDLPGDYQKEVVQELEYQISLLNSEKQSLAEQIKKLQRKLSPAFHQALLSFCRMSADSRLGSEVSRIADSEESVMLMLGRCLPHIVPNVLLAKREELIPLILCTACLHPEPKERDQLLHILFNLIKRPDDEQRQMILMGCVAFARHVGPTRVEVELLPQCWEQINHKYPERRLLVAESCGALAPYLPKEIRSSLVLSMLQQMLAEDKADMVREAVVKSLGIIMGYIDDPDKYSQGFELMLLSLGDLSERVVAATHQVFIPAFAAWTVELGNLQAQLIPSLLSRIEKLLQQGEHGLDEHKLHTFLSALQSLIPPLFALVLQNAPFTSRAKLQSDITPIEVTRFPRPASPLQDVATIIGSREQLAILLQLYEHQLQHEGTTGWETLLWVVNQLLPQLIEIVGRINVASTTCVHEFSRFFWRLCRTFGKTFTNTKVKPQFQEILRLSEENVDASAGNGILTKATVPIYATGVLTCYNQEEDRKLLVGFLEDVMTTLSLSHAPLDSLKASFVELGANPAYHELLLTVLWYGVVHTSALVRCTAARMFELLVKGVNETLVAQRVVPALITLSSDPEISVRISTIPAFGTIMETVTQRELLERVKMQLASFLEDPQYQDQHSLHMEIIKTFGRVGPNAEPRFRDEFVLPHLHKLALGNNMQTAENKRMDIASQLFEAYSALSCCFISEEIMLNHFLPGLRCLRTDMEHLSPEHEVILSSMIKECELKVENRGIGEAQGSMSIAASLVGEDAKTKFLSKMGQLTTSGAMLANVFQRKK</sequence>
<keyword evidence="3" id="KW-0813">Transport</keyword>
<reference evidence="13 14" key="1">
    <citation type="submission" date="2020-10" db="EMBL/GenBank/DDBJ databases">
        <title>Pygocentrus nattereri (red-bellied piranha) genome, fPygNat1, primary haplotype.</title>
        <authorList>
            <person name="Myers G."/>
            <person name="Meyer A."/>
            <person name="Karagic N."/>
            <person name="Pippel M."/>
            <person name="Winkler S."/>
            <person name="Tracey A."/>
            <person name="Wood J."/>
            <person name="Formenti G."/>
            <person name="Howe K."/>
            <person name="Fedrigo O."/>
            <person name="Jarvis E.D."/>
        </authorList>
    </citation>
    <scope>NUCLEOTIDE SEQUENCE [LARGE SCALE GENOMIC DNA]</scope>
</reference>
<evidence type="ECO:0000313" key="13">
    <source>
        <dbReference type="Ensembl" id="ENSPNAP00000078114.1"/>
    </source>
</evidence>
<feature type="region of interest" description="Disordered" evidence="12">
    <location>
        <begin position="125"/>
        <end position="154"/>
    </location>
</feature>
<evidence type="ECO:0000256" key="8">
    <source>
        <dbReference type="ARBA" id="ARBA00023055"/>
    </source>
</evidence>
<keyword evidence="7 11" id="KW-0175">Coiled coil</keyword>